<evidence type="ECO:0000256" key="1">
    <source>
        <dbReference type="SAM" id="SignalP"/>
    </source>
</evidence>
<name>A0A1K0INC1_CUPNE</name>
<sequence>MTSFSFRARRLWLATGFSLALSACAPMIATTPATVEPMQPAATANRVQLLAPAQVKLDTGYSRDLAARSTWSQVGRLPQGDVYRPVGTILTIEGRHVHEAYLVVRNKTLVGFYLPGEQNYSPLTTAVPLNLGESE</sequence>
<proteinExistence type="predicted"/>
<evidence type="ECO:0000313" key="2">
    <source>
        <dbReference type="EMBL" id="SCU89658.1"/>
    </source>
</evidence>
<evidence type="ECO:0008006" key="3">
    <source>
        <dbReference type="Google" id="ProtNLM"/>
    </source>
</evidence>
<dbReference type="EMBL" id="FMSH01000437">
    <property type="protein sequence ID" value="SCU89658.1"/>
    <property type="molecule type" value="Genomic_DNA"/>
</dbReference>
<dbReference type="PROSITE" id="PS51257">
    <property type="entry name" value="PROKAR_LIPOPROTEIN"/>
    <property type="match status" value="1"/>
</dbReference>
<reference evidence="2" key="1">
    <citation type="submission" date="2016-09" db="EMBL/GenBank/DDBJ databases">
        <authorList>
            <person name="Capua I."/>
            <person name="De Benedictis P."/>
            <person name="Joannis T."/>
            <person name="Lombin L.H."/>
            <person name="Cattoli G."/>
        </authorList>
    </citation>
    <scope>NUCLEOTIDE SEQUENCE</scope>
    <source>
        <strain evidence="2">B9</strain>
    </source>
</reference>
<feature type="chain" id="PRO_5009664835" description="Lipoprotein" evidence="1">
    <location>
        <begin position="26"/>
        <end position="135"/>
    </location>
</feature>
<feature type="signal peptide" evidence="1">
    <location>
        <begin position="1"/>
        <end position="25"/>
    </location>
</feature>
<protein>
    <recommendedName>
        <fullName evidence="3">Lipoprotein</fullName>
    </recommendedName>
</protein>
<organism evidence="2">
    <name type="scientific">Cupriavidus necator</name>
    <name type="common">Alcaligenes eutrophus</name>
    <name type="synonym">Ralstonia eutropha</name>
    <dbReference type="NCBI Taxonomy" id="106590"/>
    <lineage>
        <taxon>Bacteria</taxon>
        <taxon>Pseudomonadati</taxon>
        <taxon>Pseudomonadota</taxon>
        <taxon>Betaproteobacteria</taxon>
        <taxon>Burkholderiales</taxon>
        <taxon>Burkholderiaceae</taxon>
        <taxon>Cupriavidus</taxon>
    </lineage>
</organism>
<dbReference type="AlphaFoldDB" id="A0A1K0INC1"/>
<dbReference type="RefSeq" id="WP_035819666.1">
    <property type="nucleotide sequence ID" value="NZ_FMSH01000437.1"/>
</dbReference>
<keyword evidence="1" id="KW-0732">Signal</keyword>
<accession>A0A1K0INC1</accession>
<gene>
    <name evidence="2" type="ORF">CNECB9_4920021</name>
</gene>